<dbReference type="RefSeq" id="XP_028269770.1">
    <property type="nucleotide sequence ID" value="XM_028413969.1"/>
</dbReference>
<dbReference type="Gene3D" id="1.20.1170.10">
    <property type="match status" value="1"/>
</dbReference>
<dbReference type="InParanoid" id="A0A6P7IZF9"/>
<feature type="region of interest" description="Disordered" evidence="2">
    <location>
        <begin position="1"/>
        <end position="61"/>
    </location>
</feature>
<keyword evidence="4" id="KW-1185">Reference proteome</keyword>
<evidence type="ECO:0000256" key="1">
    <source>
        <dbReference type="ARBA" id="ARBA00010090"/>
    </source>
</evidence>
<dbReference type="OrthoDB" id="8920155at2759"/>
<dbReference type="Proteomes" id="UP000515145">
    <property type="component" value="Chromosome 1"/>
</dbReference>
<evidence type="ECO:0000256" key="3">
    <source>
        <dbReference type="SAM" id="Phobius"/>
    </source>
</evidence>
<keyword evidence="3" id="KW-0472">Membrane</keyword>
<keyword evidence="3" id="KW-0812">Transmembrane</keyword>
<feature type="transmembrane region" description="Helical" evidence="3">
    <location>
        <begin position="218"/>
        <end position="241"/>
    </location>
</feature>
<gene>
    <name evidence="5" type="primary">LOC114441167</name>
</gene>
<organism evidence="4 5">
    <name type="scientific">Parambassis ranga</name>
    <name type="common">Indian glassy fish</name>
    <dbReference type="NCBI Taxonomy" id="210632"/>
    <lineage>
        <taxon>Eukaryota</taxon>
        <taxon>Metazoa</taxon>
        <taxon>Chordata</taxon>
        <taxon>Craniata</taxon>
        <taxon>Vertebrata</taxon>
        <taxon>Euteleostomi</taxon>
        <taxon>Actinopterygii</taxon>
        <taxon>Neopterygii</taxon>
        <taxon>Teleostei</taxon>
        <taxon>Neoteleostei</taxon>
        <taxon>Acanthomorphata</taxon>
        <taxon>Ovalentaria</taxon>
        <taxon>Ambassidae</taxon>
        <taxon>Parambassis</taxon>
    </lineage>
</organism>
<dbReference type="GO" id="GO:0005576">
    <property type="term" value="C:extracellular region"/>
    <property type="evidence" value="ECO:0007669"/>
    <property type="project" value="InterPro"/>
</dbReference>
<evidence type="ECO:0000313" key="4">
    <source>
        <dbReference type="Proteomes" id="UP000515145"/>
    </source>
</evidence>
<dbReference type="PANTHER" id="PTHR14096:SF59">
    <property type="entry name" value="APOLIPOPROTEIN L, 1 ISOFORM X1"/>
    <property type="match status" value="1"/>
</dbReference>
<proteinExistence type="inferred from homology"/>
<protein>
    <submittedName>
        <fullName evidence="5">Apolipoprotein L3-like</fullName>
    </submittedName>
</protein>
<dbReference type="GO" id="GO:0006869">
    <property type="term" value="P:lipid transport"/>
    <property type="evidence" value="ECO:0007669"/>
    <property type="project" value="InterPro"/>
</dbReference>
<reference evidence="5" key="1">
    <citation type="submission" date="2025-08" db="UniProtKB">
        <authorList>
            <consortium name="RefSeq"/>
        </authorList>
    </citation>
    <scope>IDENTIFICATION</scope>
</reference>
<evidence type="ECO:0000313" key="5">
    <source>
        <dbReference type="RefSeq" id="XP_028269770.1"/>
    </source>
</evidence>
<feature type="transmembrane region" description="Helical" evidence="3">
    <location>
        <begin position="187"/>
        <end position="212"/>
    </location>
</feature>
<name>A0A6P7IZF9_9TELE</name>
<feature type="compositionally biased region" description="Pro residues" evidence="2">
    <location>
        <begin position="1"/>
        <end position="10"/>
    </location>
</feature>
<accession>A0A6P7IZF9</accession>
<keyword evidence="3" id="KW-1133">Transmembrane helix</keyword>
<dbReference type="GeneID" id="114441167"/>
<dbReference type="GO" id="GO:0016020">
    <property type="term" value="C:membrane"/>
    <property type="evidence" value="ECO:0007669"/>
    <property type="project" value="TreeGrafter"/>
</dbReference>
<dbReference type="InterPro" id="IPR008405">
    <property type="entry name" value="ApoL"/>
</dbReference>
<comment type="similarity">
    <text evidence="1">Belongs to the apolipoprotein L family.</text>
</comment>
<dbReference type="AlphaFoldDB" id="A0A6P7IZF9"/>
<evidence type="ECO:0000256" key="2">
    <source>
        <dbReference type="SAM" id="MobiDB-lite"/>
    </source>
</evidence>
<feature type="compositionally biased region" description="Polar residues" evidence="2">
    <location>
        <begin position="29"/>
        <end position="40"/>
    </location>
</feature>
<dbReference type="GO" id="GO:0008289">
    <property type="term" value="F:lipid binding"/>
    <property type="evidence" value="ECO:0007669"/>
    <property type="project" value="InterPro"/>
</dbReference>
<dbReference type="Pfam" id="PF05461">
    <property type="entry name" value="ApoL"/>
    <property type="match status" value="1"/>
</dbReference>
<sequence length="386" mass="41541">MSQQQPPVPLPRRQFTLPDAAVDNEPVKPNSTPQSPTKYSEIQKGFPPSTPPPVSPKKWVMKSPGQSDIIVKKYSQVVAQLSQDNMTAHPTLPPALPEKQFYNKTQEANTLAYSYDETTSWSELCRDLRLRGASEEQIINVKAEKIYKAIQGYIQHLSQHGDKMQEYINDLHDIANNLDKVSKGTKIAGITGGATTVAGGVAAAAGVILSPFTLGASLALTAVGVGVAAAGGVTGASAAIAHKVSVTQDKKKIEKVLQEYEQLNENSVASLKCVDEGMEQLKQHGLSVLSNVKMYSAKVATVLKLAATGGAGAMALEANSKASGMIKGFAMGMDFYYTEGKHGPKVKKGLESVFAKKIRKLAEDLDNGLKELIKIKDLFTEQRVLF</sequence>
<dbReference type="PANTHER" id="PTHR14096">
    <property type="entry name" value="APOLIPOPROTEIN L"/>
    <property type="match status" value="1"/>
</dbReference>
<dbReference type="GO" id="GO:0042157">
    <property type="term" value="P:lipoprotein metabolic process"/>
    <property type="evidence" value="ECO:0007669"/>
    <property type="project" value="InterPro"/>
</dbReference>